<evidence type="ECO:0000313" key="4">
    <source>
        <dbReference type="EMBL" id="GFP30349.1"/>
    </source>
</evidence>
<feature type="non-terminal residue" evidence="4">
    <location>
        <position position="183"/>
    </location>
</feature>
<name>A0A6V8PCA0_9ACTN</name>
<dbReference type="PANTHER" id="PTHR30036">
    <property type="entry name" value="D-XYLOSE-BINDING PERIPLASMIC PROTEIN"/>
    <property type="match status" value="1"/>
</dbReference>
<gene>
    <name evidence="4" type="ORF">HKBW3S34_01270</name>
</gene>
<dbReference type="GO" id="GO:0030246">
    <property type="term" value="F:carbohydrate binding"/>
    <property type="evidence" value="ECO:0007669"/>
    <property type="project" value="TreeGrafter"/>
</dbReference>
<comment type="caution">
    <text evidence="4">The sequence shown here is derived from an EMBL/GenBank/DDBJ whole genome shotgun (WGS) entry which is preliminary data.</text>
</comment>
<dbReference type="PANTHER" id="PTHR30036:SF8">
    <property type="entry name" value="ABC-TYPE SUGAR TRANSPORT SYSTEM PERIPLASMIC COMPONENT-LIKE PROTEIN"/>
    <property type="match status" value="1"/>
</dbReference>
<dbReference type="Proteomes" id="UP000588083">
    <property type="component" value="Unassembled WGS sequence"/>
</dbReference>
<dbReference type="InterPro" id="IPR025997">
    <property type="entry name" value="SBP_2_dom"/>
</dbReference>
<dbReference type="Pfam" id="PF13407">
    <property type="entry name" value="Peripla_BP_4"/>
    <property type="match status" value="1"/>
</dbReference>
<sequence length="183" mass="19329">MKKKLLILLVVSVLVSMAVIGCAPRVEPVEEPTPVEPVEEEPAPEPAEPIEIAMVVKNLGNPFFEAAKKGGEEAAAEVGATFIFDAPATPTAEGQIEIIDALIARGVDVIAVSANDPEALVPVGKKAMEAGIKMVTWDSAIAPEGRQIFVNQADMEQIGRIQVQMLAEMIDYEGEIAILSAAA</sequence>
<keyword evidence="5" id="KW-1185">Reference proteome</keyword>
<keyword evidence="2" id="KW-0732">Signal</keyword>
<comment type="subcellular location">
    <subcellularLocation>
        <location evidence="1">Cell envelope</location>
    </subcellularLocation>
</comment>
<dbReference type="SUPFAM" id="SSF53822">
    <property type="entry name" value="Periplasmic binding protein-like I"/>
    <property type="match status" value="1"/>
</dbReference>
<dbReference type="GO" id="GO:0030288">
    <property type="term" value="C:outer membrane-bounded periplasmic space"/>
    <property type="evidence" value="ECO:0007669"/>
    <property type="project" value="TreeGrafter"/>
</dbReference>
<dbReference type="PROSITE" id="PS51257">
    <property type="entry name" value="PROKAR_LIPOPROTEIN"/>
    <property type="match status" value="1"/>
</dbReference>
<dbReference type="InterPro" id="IPR028082">
    <property type="entry name" value="Peripla_BP_I"/>
</dbReference>
<dbReference type="RefSeq" id="WP_258190471.1">
    <property type="nucleotide sequence ID" value="NZ_BLRZ01000059.1"/>
</dbReference>
<reference evidence="4 5" key="1">
    <citation type="journal article" date="2020" name="Front. Microbiol.">
        <title>Single-cell genomics of novel Actinobacteria with the Wood-Ljungdahl pathway discovered in a serpentinizing system.</title>
        <authorList>
            <person name="Merino N."/>
            <person name="Kawai M."/>
            <person name="Boyd E.S."/>
            <person name="Colman D.R."/>
            <person name="McGlynn S.E."/>
            <person name="Nealson K.H."/>
            <person name="Kurokawa K."/>
            <person name="Hongoh Y."/>
        </authorList>
    </citation>
    <scope>NUCLEOTIDE SEQUENCE [LARGE SCALE GENOMIC DNA]</scope>
    <source>
        <strain evidence="4 5">S34</strain>
    </source>
</reference>
<dbReference type="EMBL" id="BLRZ01000059">
    <property type="protein sequence ID" value="GFP30349.1"/>
    <property type="molecule type" value="Genomic_DNA"/>
</dbReference>
<feature type="chain" id="PRO_5027661614" evidence="2">
    <location>
        <begin position="24"/>
        <end position="183"/>
    </location>
</feature>
<feature type="signal peptide" evidence="2">
    <location>
        <begin position="1"/>
        <end position="23"/>
    </location>
</feature>
<dbReference type="InterPro" id="IPR050555">
    <property type="entry name" value="Bact_Solute-Bind_Prot2"/>
</dbReference>
<protein>
    <submittedName>
        <fullName evidence="4">Rhamnose transport system substrate-binding protein</fullName>
    </submittedName>
</protein>
<dbReference type="Gene3D" id="3.40.50.2300">
    <property type="match status" value="2"/>
</dbReference>
<organism evidence="4 5">
    <name type="scientific">Candidatus Hakubella thermalkaliphila</name>
    <dbReference type="NCBI Taxonomy" id="2754717"/>
    <lineage>
        <taxon>Bacteria</taxon>
        <taxon>Bacillati</taxon>
        <taxon>Actinomycetota</taxon>
        <taxon>Actinomycetota incertae sedis</taxon>
        <taxon>Candidatus Hakubellales</taxon>
        <taxon>Candidatus Hakubellaceae</taxon>
        <taxon>Candidatus Hakubella</taxon>
    </lineage>
</organism>
<proteinExistence type="predicted"/>
<accession>A0A6V8PCA0</accession>
<evidence type="ECO:0000313" key="5">
    <source>
        <dbReference type="Proteomes" id="UP000588083"/>
    </source>
</evidence>
<evidence type="ECO:0000256" key="1">
    <source>
        <dbReference type="ARBA" id="ARBA00004196"/>
    </source>
</evidence>
<dbReference type="AlphaFoldDB" id="A0A6V8PCA0"/>
<evidence type="ECO:0000256" key="2">
    <source>
        <dbReference type="SAM" id="SignalP"/>
    </source>
</evidence>
<evidence type="ECO:0000259" key="3">
    <source>
        <dbReference type="Pfam" id="PF13407"/>
    </source>
</evidence>
<feature type="domain" description="Periplasmic binding protein" evidence="3">
    <location>
        <begin position="52"/>
        <end position="181"/>
    </location>
</feature>